<feature type="domain" description="N-acetyltransferase" evidence="1">
    <location>
        <begin position="16"/>
        <end position="176"/>
    </location>
</feature>
<reference evidence="2" key="1">
    <citation type="submission" date="2022-08" db="EMBL/GenBank/DDBJ databases">
        <title>Genome Sequence of the sulphate-reducing bacterium, Pseudodesulfovibrio portus JCM14722.</title>
        <authorList>
            <person name="Kondo R."/>
            <person name="Kataoka T."/>
        </authorList>
    </citation>
    <scope>NUCLEOTIDE SEQUENCE</scope>
    <source>
        <strain evidence="2">JCM 14722</strain>
    </source>
</reference>
<evidence type="ECO:0000313" key="2">
    <source>
        <dbReference type="EMBL" id="BDQ35041.1"/>
    </source>
</evidence>
<evidence type="ECO:0000259" key="1">
    <source>
        <dbReference type="PROSITE" id="PS51186"/>
    </source>
</evidence>
<organism evidence="2 3">
    <name type="scientific">Pseudodesulfovibrio portus</name>
    <dbReference type="NCBI Taxonomy" id="231439"/>
    <lineage>
        <taxon>Bacteria</taxon>
        <taxon>Pseudomonadati</taxon>
        <taxon>Thermodesulfobacteriota</taxon>
        <taxon>Desulfovibrionia</taxon>
        <taxon>Desulfovibrionales</taxon>
        <taxon>Desulfovibrionaceae</taxon>
    </lineage>
</organism>
<gene>
    <name evidence="2" type="ORF">JCM14722_25830</name>
</gene>
<sequence length="185" mass="20619">MSNQETTAPPKVCEVRIISGVTPADVETLLELAGSSGLFSADALLSTEDMAWDSAYGDGNEAHVFLLARANVDTDDRIVGFLCFGPIPHWPDNYELYGIAVDPEYRRLGIGSGLVSEMCRRVAEIMGKRIFLETGAREAFEAARSFYEASGFECEHRFHKQFIPIEGDTVYRLDVMPDESDQHYQ</sequence>
<dbReference type="RefSeq" id="WP_264981933.1">
    <property type="nucleotide sequence ID" value="NZ_AP026708.1"/>
</dbReference>
<evidence type="ECO:0000313" key="3">
    <source>
        <dbReference type="Proteomes" id="UP001061361"/>
    </source>
</evidence>
<name>A0ABM8AU57_9BACT</name>
<dbReference type="InterPro" id="IPR016181">
    <property type="entry name" value="Acyl_CoA_acyltransferase"/>
</dbReference>
<protein>
    <recommendedName>
        <fullName evidence="1">N-acetyltransferase domain-containing protein</fullName>
    </recommendedName>
</protein>
<dbReference type="EMBL" id="AP026708">
    <property type="protein sequence ID" value="BDQ35041.1"/>
    <property type="molecule type" value="Genomic_DNA"/>
</dbReference>
<proteinExistence type="predicted"/>
<dbReference type="Gene3D" id="3.40.630.30">
    <property type="match status" value="1"/>
</dbReference>
<dbReference type="CDD" id="cd04301">
    <property type="entry name" value="NAT_SF"/>
    <property type="match status" value="1"/>
</dbReference>
<keyword evidence="3" id="KW-1185">Reference proteome</keyword>
<dbReference type="PANTHER" id="PTHR43617">
    <property type="entry name" value="L-AMINO ACID N-ACETYLTRANSFERASE"/>
    <property type="match status" value="1"/>
</dbReference>
<dbReference type="InterPro" id="IPR050276">
    <property type="entry name" value="MshD_Acetyltransferase"/>
</dbReference>
<dbReference type="SUPFAM" id="SSF55729">
    <property type="entry name" value="Acyl-CoA N-acyltransferases (Nat)"/>
    <property type="match status" value="1"/>
</dbReference>
<dbReference type="PROSITE" id="PS51186">
    <property type="entry name" value="GNAT"/>
    <property type="match status" value="1"/>
</dbReference>
<dbReference type="Proteomes" id="UP001061361">
    <property type="component" value="Chromosome"/>
</dbReference>
<dbReference type="InterPro" id="IPR000182">
    <property type="entry name" value="GNAT_dom"/>
</dbReference>
<dbReference type="Pfam" id="PF00583">
    <property type="entry name" value="Acetyltransf_1"/>
    <property type="match status" value="1"/>
</dbReference>
<accession>A0ABM8AU57</accession>